<dbReference type="InterPro" id="IPR037523">
    <property type="entry name" value="VOC_core"/>
</dbReference>
<keyword evidence="2" id="KW-0456">Lyase</keyword>
<reference evidence="2 3" key="1">
    <citation type="submission" date="2020-07" db="EMBL/GenBank/DDBJ databases">
        <title>Genomic Encyclopedia of Type Strains, Phase IV (KMG-V): Genome sequencing to study the core and pangenomes of soil and plant-associated prokaryotes.</title>
        <authorList>
            <person name="Whitman W."/>
        </authorList>
    </citation>
    <scope>NUCLEOTIDE SEQUENCE [LARGE SCALE GENOMIC DNA]</scope>
    <source>
        <strain evidence="2 3">M8UP30</strain>
    </source>
</reference>
<dbReference type="GO" id="GO:0051213">
    <property type="term" value="F:dioxygenase activity"/>
    <property type="evidence" value="ECO:0007669"/>
    <property type="project" value="UniProtKB-KW"/>
</dbReference>
<protein>
    <submittedName>
        <fullName evidence="2">Catechol 2,3-dioxygenase-like lactoylglutathione lyase family enzyme</fullName>
    </submittedName>
</protein>
<dbReference type="AlphaFoldDB" id="A0A7Y9T3W1"/>
<name>A0A7Y9T3W1_9BACT</name>
<dbReference type="GO" id="GO:0016829">
    <property type="term" value="F:lyase activity"/>
    <property type="evidence" value="ECO:0007669"/>
    <property type="project" value="UniProtKB-KW"/>
</dbReference>
<accession>A0A7Y9T3W1</accession>
<gene>
    <name evidence="2" type="ORF">HDF12_001154</name>
</gene>
<dbReference type="InterPro" id="IPR029068">
    <property type="entry name" value="Glyas_Bleomycin-R_OHBP_Dase"/>
</dbReference>
<keyword evidence="2" id="KW-0223">Dioxygenase</keyword>
<feature type="domain" description="VOC" evidence="1">
    <location>
        <begin position="9"/>
        <end position="129"/>
    </location>
</feature>
<proteinExistence type="predicted"/>
<evidence type="ECO:0000259" key="1">
    <source>
        <dbReference type="PROSITE" id="PS51819"/>
    </source>
</evidence>
<evidence type="ECO:0000313" key="2">
    <source>
        <dbReference type="EMBL" id="NYF50789.1"/>
    </source>
</evidence>
<evidence type="ECO:0000313" key="3">
    <source>
        <dbReference type="Proteomes" id="UP000534186"/>
    </source>
</evidence>
<keyword evidence="2" id="KW-0560">Oxidoreductase</keyword>
<dbReference type="PROSITE" id="PS51819">
    <property type="entry name" value="VOC"/>
    <property type="match status" value="1"/>
</dbReference>
<dbReference type="EMBL" id="JACCCV010000001">
    <property type="protein sequence ID" value="NYF50789.1"/>
    <property type="molecule type" value="Genomic_DNA"/>
</dbReference>
<dbReference type="Gene3D" id="3.10.180.10">
    <property type="entry name" value="2,3-Dihydroxybiphenyl 1,2-Dioxygenase, domain 1"/>
    <property type="match status" value="1"/>
</dbReference>
<comment type="caution">
    <text evidence="2">The sequence shown here is derived from an EMBL/GenBank/DDBJ whole genome shotgun (WGS) entry which is preliminary data.</text>
</comment>
<dbReference type="InterPro" id="IPR004360">
    <property type="entry name" value="Glyas_Fos-R_dOase_dom"/>
</dbReference>
<dbReference type="Pfam" id="PF00903">
    <property type="entry name" value="Glyoxalase"/>
    <property type="match status" value="1"/>
</dbReference>
<sequence>MSQPFGLGKYNVIGFVSIVDVSRARAFYRDTLGLRLVIEEPPFALVFDANGIMLRLGMANEIAPAHGTVLGWQVPEISATVKNLGQAGVQFERYGGMDQDELGVWTSPTGAKVAWFKDPDGNILSISEHPELKIGTQDL</sequence>
<organism evidence="2 3">
    <name type="scientific">Tunturiibacter lichenicola</name>
    <dbReference type="NCBI Taxonomy" id="2051959"/>
    <lineage>
        <taxon>Bacteria</taxon>
        <taxon>Pseudomonadati</taxon>
        <taxon>Acidobacteriota</taxon>
        <taxon>Terriglobia</taxon>
        <taxon>Terriglobales</taxon>
        <taxon>Acidobacteriaceae</taxon>
        <taxon>Tunturiibacter</taxon>
    </lineage>
</organism>
<dbReference type="SUPFAM" id="SSF54593">
    <property type="entry name" value="Glyoxalase/Bleomycin resistance protein/Dihydroxybiphenyl dioxygenase"/>
    <property type="match status" value="1"/>
</dbReference>
<dbReference type="Proteomes" id="UP000534186">
    <property type="component" value="Unassembled WGS sequence"/>
</dbReference>